<gene>
    <name evidence="13" type="primary">LCP2</name>
</gene>
<dbReference type="EMBL" id="AGCU01037764">
    <property type="status" value="NOT_ANNOTATED_CDS"/>
    <property type="molecule type" value="Genomic_DNA"/>
</dbReference>
<evidence type="ECO:0000256" key="3">
    <source>
        <dbReference type="ARBA" id="ARBA00022553"/>
    </source>
</evidence>
<dbReference type="SMART" id="SM00252">
    <property type="entry name" value="SH2"/>
    <property type="match status" value="1"/>
</dbReference>
<evidence type="ECO:0000256" key="4">
    <source>
        <dbReference type="ARBA" id="ARBA00022999"/>
    </source>
</evidence>
<dbReference type="AlphaFoldDB" id="K7FRG2"/>
<evidence type="ECO:0000256" key="5">
    <source>
        <dbReference type="ARBA" id="ARBA00055328"/>
    </source>
</evidence>
<evidence type="ECO:0000256" key="2">
    <source>
        <dbReference type="ARBA" id="ARBA00022490"/>
    </source>
</evidence>
<dbReference type="HOGENOM" id="CLU_040430_0_0_1"/>
<dbReference type="Ensembl" id="ENSPSIT00000010675.1">
    <property type="protein sequence ID" value="ENSPSIP00000010622.1"/>
    <property type="gene ID" value="ENSPSIG00000009584.1"/>
</dbReference>
<feature type="compositionally biased region" description="Pro residues" evidence="11">
    <location>
        <begin position="178"/>
        <end position="193"/>
    </location>
</feature>
<evidence type="ECO:0000256" key="8">
    <source>
        <dbReference type="ARBA" id="ARBA00076939"/>
    </source>
</evidence>
<dbReference type="SUPFAM" id="SSF55550">
    <property type="entry name" value="SH2 domain"/>
    <property type="match status" value="1"/>
</dbReference>
<keyword evidence="4 10" id="KW-0727">SH2 domain</keyword>
<sequence length="534" mass="59706">MDLQNLPYRSMVIAWSPDDLADYFKKLKYKDCEKVIRKHNINGQRFLSMSENDIQKFPKLSMPIVSKLSQEINRNEGRMSFFPKRSQTQKFADNTGGCDEEEEGWSSFQEEDDYESPDDEQDNDADYESPTDEPGHESDDYEPPPSNNDTAPHNVIFPAKSIPSNTDYIDRPTNARPSPQPPIPPQRPGPSPGAAPYAGRGTPMPPYPPPSSNNDVNRDKSAKPLKPPAPSIDRRTKPPLDRSGPPFERDSPGPGKRAVFPDKPMAPQLRSLGEQLAKIQKPPIPSADKYERGNPVSGRKPSPAKPGWAPERRYDEEDEPTSQRSIPQQPLPPFSSNTFPARSGKPPPKHIPSGSKSMPGSYADSTNNISSSGSLPPRFQQGNINRAASKGPADVRPPLPIPNRQIVQPPSMEEDEDSLNTEWYAADISRQEAEASLRKINKDGTFLVRDSSRKTNTHPYVLMVLYKDKVYNIQIRYQEQNQVYLLGTGLKGKEDFSSVAEIIAYFQRTPLLLIDGKDRGSRNQCMLTYAAGYM</sequence>
<evidence type="ECO:0000256" key="7">
    <source>
        <dbReference type="ARBA" id="ARBA00073181"/>
    </source>
</evidence>
<feature type="compositionally biased region" description="Polar residues" evidence="11">
    <location>
        <begin position="354"/>
        <end position="386"/>
    </location>
</feature>
<comment type="function">
    <text evidence="5">Adapter protein primarily involved in signaling pathways within T-cells, as well as other immune cells such as platelets, mast cells, and natural killer (NK) cells. Plays a crucial role for transducing signal from the T-cell receptor (TCR) after antigen recognition leading to T-cell activation. Mechanistically, once phosphorylated by the kinase ZAP70, mediates interactions with the guanine-nucleotide exchange factor VAV1, the adapter protein NCK and the kinase ITK. In turn, stimulates the activation of PKC-theta/PRKCQ and NF-kappa-B transcriptional activity in response to CD3 and CD28 costimulation. Also plays an essential role in AGER-induced signaling pathways including p38 MAPK and ERK1/2 activation leading to cytokine release and pro-inflammatory responses.</text>
</comment>
<comment type="subcellular location">
    <subcellularLocation>
        <location evidence="1">Cytoplasm</location>
    </subcellularLocation>
</comment>
<dbReference type="PANTHER" id="PTHR14098:SF1">
    <property type="entry name" value="LYMPHOCYTE CYTOSOLIC PROTEIN 2"/>
    <property type="match status" value="1"/>
</dbReference>
<dbReference type="GO" id="GO:0036398">
    <property type="term" value="C:TCR signalosome"/>
    <property type="evidence" value="ECO:0007669"/>
    <property type="project" value="Ensembl"/>
</dbReference>
<dbReference type="InterPro" id="IPR000980">
    <property type="entry name" value="SH2"/>
</dbReference>
<dbReference type="GO" id="GO:0005911">
    <property type="term" value="C:cell-cell junction"/>
    <property type="evidence" value="ECO:0007669"/>
    <property type="project" value="Ensembl"/>
</dbReference>
<reference evidence="14" key="1">
    <citation type="submission" date="2011-10" db="EMBL/GenBank/DDBJ databases">
        <authorList>
            <consortium name="Soft-shell Turtle Genome Consortium"/>
        </authorList>
    </citation>
    <scope>NUCLEOTIDE SEQUENCE [LARGE SCALE GENOMIC DNA]</scope>
    <source>
        <strain evidence="14">Daiwa-1</strain>
    </source>
</reference>
<dbReference type="OMA" id="GSRNQCM"/>
<dbReference type="SMART" id="SM00454">
    <property type="entry name" value="SAM"/>
    <property type="match status" value="1"/>
</dbReference>
<keyword evidence="14" id="KW-1185">Reference proteome</keyword>
<dbReference type="PROSITE" id="PS50001">
    <property type="entry name" value="SH2"/>
    <property type="match status" value="1"/>
</dbReference>
<feature type="compositionally biased region" description="Acidic residues" evidence="11">
    <location>
        <begin position="98"/>
        <end position="131"/>
    </location>
</feature>
<dbReference type="GeneTree" id="ENSGT00940000156835"/>
<dbReference type="InterPro" id="IPR051751">
    <property type="entry name" value="Immunoreceptor_sig_adapters"/>
</dbReference>
<dbReference type="Pfam" id="PF07647">
    <property type="entry name" value="SAM_2"/>
    <property type="match status" value="1"/>
</dbReference>
<dbReference type="SUPFAM" id="SSF47769">
    <property type="entry name" value="SAM/Pointed domain"/>
    <property type="match status" value="1"/>
</dbReference>
<keyword evidence="2" id="KW-0963">Cytoplasm</keyword>
<protein>
    <recommendedName>
        <fullName evidence="7">Lymphocyte cytosolic protein 2</fullName>
    </recommendedName>
    <alternativeName>
        <fullName evidence="8">SH2 domain-containing leukocyte protein of 76 kDa</fullName>
    </alternativeName>
    <alternativeName>
        <fullName evidence="9">SLP-76 tyrosine phosphoprotein</fullName>
    </alternativeName>
</protein>
<evidence type="ECO:0000313" key="13">
    <source>
        <dbReference type="Ensembl" id="ENSPSIP00000010622.1"/>
    </source>
</evidence>
<dbReference type="Proteomes" id="UP000007267">
    <property type="component" value="Unassembled WGS sequence"/>
</dbReference>
<dbReference type="GO" id="GO:0005829">
    <property type="term" value="C:cytosol"/>
    <property type="evidence" value="ECO:0007669"/>
    <property type="project" value="Ensembl"/>
</dbReference>
<dbReference type="InterPro" id="IPR001660">
    <property type="entry name" value="SAM"/>
</dbReference>
<reference evidence="14" key="2">
    <citation type="journal article" date="2013" name="Nat. Genet.">
        <title>The draft genomes of soft-shell turtle and green sea turtle yield insights into the development and evolution of the turtle-specific body plan.</title>
        <authorList>
            <person name="Wang Z."/>
            <person name="Pascual-Anaya J."/>
            <person name="Zadissa A."/>
            <person name="Li W."/>
            <person name="Niimura Y."/>
            <person name="Huang Z."/>
            <person name="Li C."/>
            <person name="White S."/>
            <person name="Xiong Z."/>
            <person name="Fang D."/>
            <person name="Wang B."/>
            <person name="Ming Y."/>
            <person name="Chen Y."/>
            <person name="Zheng Y."/>
            <person name="Kuraku S."/>
            <person name="Pignatelli M."/>
            <person name="Herrero J."/>
            <person name="Beal K."/>
            <person name="Nozawa M."/>
            <person name="Li Q."/>
            <person name="Wang J."/>
            <person name="Zhang H."/>
            <person name="Yu L."/>
            <person name="Shigenobu S."/>
            <person name="Wang J."/>
            <person name="Liu J."/>
            <person name="Flicek P."/>
            <person name="Searle S."/>
            <person name="Wang J."/>
            <person name="Kuratani S."/>
            <person name="Yin Y."/>
            <person name="Aken B."/>
            <person name="Zhang G."/>
            <person name="Irie N."/>
        </authorList>
    </citation>
    <scope>NUCLEOTIDE SEQUENCE [LARGE SCALE GENOMIC DNA]</scope>
    <source>
        <strain evidence="14">Daiwa-1</strain>
    </source>
</reference>
<dbReference type="Pfam" id="PF00017">
    <property type="entry name" value="SH2"/>
    <property type="match status" value="1"/>
</dbReference>
<evidence type="ECO:0000259" key="12">
    <source>
        <dbReference type="PROSITE" id="PS50001"/>
    </source>
</evidence>
<dbReference type="FunFam" id="1.10.150.50:FF:000051">
    <property type="entry name" value="Lymphocyte cytosolic protein 2"/>
    <property type="match status" value="1"/>
</dbReference>
<dbReference type="InterPro" id="IPR036860">
    <property type="entry name" value="SH2_dom_sf"/>
</dbReference>
<dbReference type="STRING" id="13735.ENSPSIP00000010622"/>
<organism evidence="13 14">
    <name type="scientific">Pelodiscus sinensis</name>
    <name type="common">Chinese softshell turtle</name>
    <name type="synonym">Trionyx sinensis</name>
    <dbReference type="NCBI Taxonomy" id="13735"/>
    <lineage>
        <taxon>Eukaryota</taxon>
        <taxon>Metazoa</taxon>
        <taxon>Chordata</taxon>
        <taxon>Craniata</taxon>
        <taxon>Vertebrata</taxon>
        <taxon>Euteleostomi</taxon>
        <taxon>Archelosauria</taxon>
        <taxon>Testudinata</taxon>
        <taxon>Testudines</taxon>
        <taxon>Cryptodira</taxon>
        <taxon>Trionychia</taxon>
        <taxon>Trionychidae</taxon>
        <taxon>Pelodiscus</taxon>
    </lineage>
</organism>
<reference evidence="13" key="3">
    <citation type="submission" date="2025-08" db="UniProtKB">
        <authorList>
            <consortium name="Ensembl"/>
        </authorList>
    </citation>
    <scope>IDENTIFICATION</scope>
</reference>
<dbReference type="GO" id="GO:0050852">
    <property type="term" value="P:T cell receptor signaling pathway"/>
    <property type="evidence" value="ECO:0007669"/>
    <property type="project" value="Ensembl"/>
</dbReference>
<dbReference type="PANTHER" id="PTHR14098">
    <property type="entry name" value="SH2 DOMAIN CONTAINING PROTEIN"/>
    <property type="match status" value="1"/>
</dbReference>
<dbReference type="PRINTS" id="PR00401">
    <property type="entry name" value="SH2DOMAIN"/>
</dbReference>
<name>K7FRG2_PELSI</name>
<evidence type="ECO:0000313" key="14">
    <source>
        <dbReference type="Proteomes" id="UP000007267"/>
    </source>
</evidence>
<reference evidence="13" key="4">
    <citation type="submission" date="2025-09" db="UniProtKB">
        <authorList>
            <consortium name="Ensembl"/>
        </authorList>
    </citation>
    <scope>IDENTIFICATION</scope>
</reference>
<evidence type="ECO:0000256" key="9">
    <source>
        <dbReference type="ARBA" id="ARBA00079396"/>
    </source>
</evidence>
<evidence type="ECO:0000256" key="1">
    <source>
        <dbReference type="ARBA" id="ARBA00004496"/>
    </source>
</evidence>
<dbReference type="Gene3D" id="3.30.505.10">
    <property type="entry name" value="SH2 domain"/>
    <property type="match status" value="1"/>
</dbReference>
<dbReference type="GO" id="GO:0035556">
    <property type="term" value="P:intracellular signal transduction"/>
    <property type="evidence" value="ECO:0007669"/>
    <property type="project" value="TreeGrafter"/>
</dbReference>
<dbReference type="InterPro" id="IPR013761">
    <property type="entry name" value="SAM/pointed_sf"/>
</dbReference>
<dbReference type="EMBL" id="AGCU01037763">
    <property type="status" value="NOT_ANNOTATED_CDS"/>
    <property type="molecule type" value="Genomic_DNA"/>
</dbReference>
<accession>K7FRG2</accession>
<dbReference type="EMBL" id="AGCU01037761">
    <property type="status" value="NOT_ANNOTATED_CDS"/>
    <property type="molecule type" value="Genomic_DNA"/>
</dbReference>
<evidence type="ECO:0000256" key="11">
    <source>
        <dbReference type="SAM" id="MobiDB-lite"/>
    </source>
</evidence>
<dbReference type="CDD" id="cd09929">
    <property type="entry name" value="SH2_BLNK_SLP-76"/>
    <property type="match status" value="1"/>
</dbReference>
<dbReference type="GO" id="GO:0044853">
    <property type="term" value="C:plasma membrane raft"/>
    <property type="evidence" value="ECO:0007669"/>
    <property type="project" value="Ensembl"/>
</dbReference>
<dbReference type="GO" id="GO:0045576">
    <property type="term" value="P:mast cell activation"/>
    <property type="evidence" value="ECO:0007669"/>
    <property type="project" value="Ensembl"/>
</dbReference>
<evidence type="ECO:0000256" key="6">
    <source>
        <dbReference type="ARBA" id="ARBA00064703"/>
    </source>
</evidence>
<dbReference type="EMBL" id="AGCU01037762">
    <property type="status" value="NOT_ANNOTATED_CDS"/>
    <property type="molecule type" value="Genomic_DNA"/>
</dbReference>
<dbReference type="FunFam" id="3.30.505.10:FF:000016">
    <property type="entry name" value="B-cell linker protein isoform 2"/>
    <property type="match status" value="1"/>
</dbReference>
<evidence type="ECO:0000256" key="10">
    <source>
        <dbReference type="PROSITE-ProRule" id="PRU00191"/>
    </source>
</evidence>
<dbReference type="GO" id="GO:0007169">
    <property type="term" value="P:cell surface receptor protein tyrosine kinase signaling pathway"/>
    <property type="evidence" value="ECO:0007669"/>
    <property type="project" value="TreeGrafter"/>
</dbReference>
<feature type="region of interest" description="Disordered" evidence="11">
    <location>
        <begin position="82"/>
        <end position="412"/>
    </location>
</feature>
<keyword evidence="3" id="KW-0597">Phosphoprotein</keyword>
<feature type="compositionally biased region" description="Polar residues" evidence="11">
    <location>
        <begin position="322"/>
        <end position="340"/>
    </location>
</feature>
<comment type="subunit">
    <text evidence="6">Interacts with SLA. Interacts with CBLB. Interacts with GRB2. Interacts with SHB. Interacts with PRAM1. Interacts (via SH2 domain) with CD6 (via tyrosine phosphorylated C-terminus). Interacts with FYB1 and the phosphorylated form of FYB2. Interacts with 14-3-3 adapter/YWHAZ; this phosphorylation leads to YWHAZ proteolytic degradation. Interacts with VAV1; this interaction plays a role in TCR-mediated cytokine production. Interacts with AGER; this interaction plays an important role in AGER-mediated pro-inflammatory responses and cytokine release.</text>
</comment>
<feature type="domain" description="SH2" evidence="12">
    <location>
        <begin position="423"/>
        <end position="531"/>
    </location>
</feature>
<proteinExistence type="predicted"/>
<dbReference type="eggNOG" id="ENOG502QV3T">
    <property type="taxonomic scope" value="Eukaryota"/>
</dbReference>
<dbReference type="Gene3D" id="1.10.150.50">
    <property type="entry name" value="Transcription Factor, Ets-1"/>
    <property type="match status" value="1"/>
</dbReference>